<evidence type="ECO:0000313" key="7">
    <source>
        <dbReference type="Proteomes" id="UP000446866"/>
    </source>
</evidence>
<dbReference type="PANTHER" id="PTHR46743">
    <property type="entry name" value="TEICHOIC ACIDS EXPORT ATP-BINDING PROTEIN TAGH"/>
    <property type="match status" value="1"/>
</dbReference>
<evidence type="ECO:0000256" key="4">
    <source>
        <dbReference type="ARBA" id="ARBA00022840"/>
    </source>
</evidence>
<dbReference type="GO" id="GO:0016020">
    <property type="term" value="C:membrane"/>
    <property type="evidence" value="ECO:0007669"/>
    <property type="project" value="InterPro"/>
</dbReference>
<dbReference type="Pfam" id="PF00005">
    <property type="entry name" value="ABC_tran"/>
    <property type="match status" value="1"/>
</dbReference>
<evidence type="ECO:0000259" key="5">
    <source>
        <dbReference type="PROSITE" id="PS50893"/>
    </source>
</evidence>
<dbReference type="InterPro" id="IPR003439">
    <property type="entry name" value="ABC_transporter-like_ATP-bd"/>
</dbReference>
<keyword evidence="4 6" id="KW-0067">ATP-binding</keyword>
<sequence>MSKVTIEFKSVTKQYKLYKNDKQRFKAIFFKKIKPKIKNAIDDVSFTIEKGESVALFGRNGAGKSTLLKMITGVTYPTRGEIVVDGRVSALLELTAGFDPDFTGRENIFFRGQLLGMEDAELRELEPEIVRFADLGDYIDQPVRTYSSGMKARLGFAINANIKPEILIVDEALSVGDKDFRLKCNRKIKEILGEGESTFLFVTHSTKVAKSFCERGIVLKQGKILFDGEIQDAIDFYETLPEQAQKIQKRKENKKVLD</sequence>
<dbReference type="GO" id="GO:0140359">
    <property type="term" value="F:ABC-type transporter activity"/>
    <property type="evidence" value="ECO:0007669"/>
    <property type="project" value="InterPro"/>
</dbReference>
<keyword evidence="3" id="KW-0547">Nucleotide-binding</keyword>
<dbReference type="SUPFAM" id="SSF52540">
    <property type="entry name" value="P-loop containing nucleoside triphosphate hydrolases"/>
    <property type="match status" value="1"/>
</dbReference>
<reference evidence="6 7" key="1">
    <citation type="submission" date="2018-08" db="EMBL/GenBank/DDBJ databases">
        <title>Murine metabolic-syndrome-specific gut microbial biobank.</title>
        <authorList>
            <person name="Liu C."/>
        </authorList>
    </citation>
    <scope>NUCLEOTIDE SEQUENCE [LARGE SCALE GENOMIC DNA]</scope>
    <source>
        <strain evidence="6 7">28</strain>
    </source>
</reference>
<dbReference type="SMART" id="SM00382">
    <property type="entry name" value="AAA"/>
    <property type="match status" value="1"/>
</dbReference>
<dbReference type="Proteomes" id="UP000446866">
    <property type="component" value="Unassembled WGS sequence"/>
</dbReference>
<dbReference type="CDD" id="cd03220">
    <property type="entry name" value="ABC_KpsT_Wzt"/>
    <property type="match status" value="1"/>
</dbReference>
<dbReference type="InterPro" id="IPR017871">
    <property type="entry name" value="ABC_transporter-like_CS"/>
</dbReference>
<protein>
    <submittedName>
        <fullName evidence="6">ABC transporter ATP-binding protein</fullName>
    </submittedName>
</protein>
<organism evidence="6 7">
    <name type="scientific">Anaerotruncus colihominis</name>
    <dbReference type="NCBI Taxonomy" id="169435"/>
    <lineage>
        <taxon>Bacteria</taxon>
        <taxon>Bacillati</taxon>
        <taxon>Bacillota</taxon>
        <taxon>Clostridia</taxon>
        <taxon>Eubacteriales</taxon>
        <taxon>Oscillospiraceae</taxon>
        <taxon>Anaerotruncus</taxon>
    </lineage>
</organism>
<dbReference type="PROSITE" id="PS00211">
    <property type="entry name" value="ABC_TRANSPORTER_1"/>
    <property type="match status" value="1"/>
</dbReference>
<dbReference type="AlphaFoldDB" id="A0A845QHM5"/>
<accession>A0A845QHM5</accession>
<dbReference type="InterPro" id="IPR050683">
    <property type="entry name" value="Bact_Polysacc_Export_ATP-bd"/>
</dbReference>
<dbReference type="InterPro" id="IPR027417">
    <property type="entry name" value="P-loop_NTPase"/>
</dbReference>
<dbReference type="GO" id="GO:0005524">
    <property type="term" value="F:ATP binding"/>
    <property type="evidence" value="ECO:0007669"/>
    <property type="project" value="UniProtKB-KW"/>
</dbReference>
<dbReference type="PANTHER" id="PTHR46743:SF2">
    <property type="entry name" value="TEICHOIC ACIDS EXPORT ATP-BINDING PROTEIN TAGH"/>
    <property type="match status" value="1"/>
</dbReference>
<keyword evidence="2" id="KW-0813">Transport</keyword>
<gene>
    <name evidence="6" type="ORF">D0435_04885</name>
</gene>
<keyword evidence="7" id="KW-1185">Reference proteome</keyword>
<evidence type="ECO:0000256" key="1">
    <source>
        <dbReference type="ARBA" id="ARBA00005417"/>
    </source>
</evidence>
<evidence type="ECO:0000256" key="3">
    <source>
        <dbReference type="ARBA" id="ARBA00022741"/>
    </source>
</evidence>
<evidence type="ECO:0000313" key="6">
    <source>
        <dbReference type="EMBL" id="NBH60986.1"/>
    </source>
</evidence>
<dbReference type="RefSeq" id="WP_160201262.1">
    <property type="nucleotide sequence ID" value="NZ_QXWK01000008.1"/>
</dbReference>
<comment type="similarity">
    <text evidence="1">Belongs to the ABC transporter superfamily.</text>
</comment>
<name>A0A845QHM5_9FIRM</name>
<evidence type="ECO:0000256" key="2">
    <source>
        <dbReference type="ARBA" id="ARBA00022448"/>
    </source>
</evidence>
<dbReference type="GO" id="GO:0016887">
    <property type="term" value="F:ATP hydrolysis activity"/>
    <property type="evidence" value="ECO:0007669"/>
    <property type="project" value="InterPro"/>
</dbReference>
<dbReference type="PROSITE" id="PS50893">
    <property type="entry name" value="ABC_TRANSPORTER_2"/>
    <property type="match status" value="1"/>
</dbReference>
<dbReference type="InterPro" id="IPR015860">
    <property type="entry name" value="ABC_transpr_TagH-like"/>
</dbReference>
<dbReference type="Gene3D" id="3.40.50.300">
    <property type="entry name" value="P-loop containing nucleotide triphosphate hydrolases"/>
    <property type="match status" value="1"/>
</dbReference>
<comment type="caution">
    <text evidence="6">The sequence shown here is derived from an EMBL/GenBank/DDBJ whole genome shotgun (WGS) entry which is preliminary data.</text>
</comment>
<dbReference type="EMBL" id="QXWK01000008">
    <property type="protein sequence ID" value="NBH60986.1"/>
    <property type="molecule type" value="Genomic_DNA"/>
</dbReference>
<proteinExistence type="inferred from homology"/>
<dbReference type="InterPro" id="IPR003593">
    <property type="entry name" value="AAA+_ATPase"/>
</dbReference>
<feature type="domain" description="ABC transporter" evidence="5">
    <location>
        <begin position="23"/>
        <end position="246"/>
    </location>
</feature>